<sequence length="247" mass="27141">MDSVVKYVLNKSKLEVTLIRITDATPDSFIMSIESRVTDTGPISSTMLPMVVDMTFNGGCFGKLQLPEVKTASGGVPVNIYDQHIKILDMACFKAFVKSLMHDEHLILKLDNGQCTIKTLGMSSNVIYRKEIHLKGMRGPPVEIRKATETFNTMAVRNLSPLEIDHGVSSFHIQDGAGNTVAELRGPLEIKRGEFEVTMTIKRTGRKPCGNEGTLVGAGTDNDAWTSETLVYINTPVKLTEEFVACC</sequence>
<dbReference type="PANTHER" id="PTHR35895">
    <property type="entry name" value="CHROMOSOME 16, WHOLE GENOME SHOTGUN SEQUENCE"/>
    <property type="match status" value="1"/>
</dbReference>
<dbReference type="PANTHER" id="PTHR35895:SF1">
    <property type="entry name" value="LIPID-BINDING SERUM GLYCOPROTEIN C-TERMINAL DOMAIN-CONTAINING PROTEIN"/>
    <property type="match status" value="1"/>
</dbReference>
<dbReference type="GO" id="GO:0000329">
    <property type="term" value="C:fungal-type vacuole membrane"/>
    <property type="evidence" value="ECO:0007669"/>
    <property type="project" value="InterPro"/>
</dbReference>
<name>A0AAD9I469_9PEZI</name>
<gene>
    <name evidence="1" type="ORF">P8C59_005317</name>
</gene>
<dbReference type="Pfam" id="PF12505">
    <property type="entry name" value="DUF3712"/>
    <property type="match status" value="1"/>
</dbReference>
<dbReference type="EMBL" id="JAQQPM010000004">
    <property type="protein sequence ID" value="KAK2070853.1"/>
    <property type="molecule type" value="Genomic_DNA"/>
</dbReference>
<dbReference type="InterPro" id="IPR046368">
    <property type="entry name" value="Tag1"/>
</dbReference>
<organism evidence="1 2">
    <name type="scientific">Phyllachora maydis</name>
    <dbReference type="NCBI Taxonomy" id="1825666"/>
    <lineage>
        <taxon>Eukaryota</taxon>
        <taxon>Fungi</taxon>
        <taxon>Dikarya</taxon>
        <taxon>Ascomycota</taxon>
        <taxon>Pezizomycotina</taxon>
        <taxon>Sordariomycetes</taxon>
        <taxon>Sordariomycetidae</taxon>
        <taxon>Phyllachorales</taxon>
        <taxon>Phyllachoraceae</taxon>
        <taxon>Phyllachora</taxon>
    </lineage>
</organism>
<accession>A0AAD9I469</accession>
<dbReference type="AlphaFoldDB" id="A0AAD9I469"/>
<dbReference type="InterPro" id="IPR022185">
    <property type="entry name" value="DUF3712"/>
</dbReference>
<evidence type="ECO:0000313" key="2">
    <source>
        <dbReference type="Proteomes" id="UP001217918"/>
    </source>
</evidence>
<comment type="caution">
    <text evidence="1">The sequence shown here is derived from an EMBL/GenBank/DDBJ whole genome shotgun (WGS) entry which is preliminary data.</text>
</comment>
<reference evidence="1" key="1">
    <citation type="journal article" date="2023" name="Mol. Plant Microbe Interact.">
        <title>Elucidating the Obligate Nature and Biological Capacity of an Invasive Fungal Corn Pathogen.</title>
        <authorList>
            <person name="MacCready J.S."/>
            <person name="Roggenkamp E.M."/>
            <person name="Gdanetz K."/>
            <person name="Chilvers M.I."/>
        </authorList>
    </citation>
    <scope>NUCLEOTIDE SEQUENCE</scope>
    <source>
        <strain evidence="1">PM02</strain>
    </source>
</reference>
<evidence type="ECO:0000313" key="1">
    <source>
        <dbReference type="EMBL" id="KAK2070853.1"/>
    </source>
</evidence>
<protein>
    <submittedName>
        <fullName evidence="1">Uncharacterized protein</fullName>
    </submittedName>
</protein>
<keyword evidence="2" id="KW-1185">Reference proteome</keyword>
<proteinExistence type="predicted"/>
<dbReference type="Proteomes" id="UP001217918">
    <property type="component" value="Unassembled WGS sequence"/>
</dbReference>